<proteinExistence type="predicted"/>
<accession>A0A7J4ZR23</accession>
<dbReference type="AlphaFoldDB" id="A0A7J4ZR23"/>
<dbReference type="Proteomes" id="UP000420562">
    <property type="component" value="Unassembled WGS sequence"/>
</dbReference>
<gene>
    <name evidence="2" type="ORF">F6V25_07515</name>
</gene>
<feature type="signal peptide" evidence="1">
    <location>
        <begin position="1"/>
        <end position="25"/>
    </location>
</feature>
<evidence type="ECO:0000256" key="1">
    <source>
        <dbReference type="SAM" id="SignalP"/>
    </source>
</evidence>
<reference evidence="2 3" key="1">
    <citation type="submission" date="2019-09" db="EMBL/GenBank/DDBJ databases">
        <title>Geobacter sp. Red96, a novel strain isolated from paddy soil.</title>
        <authorList>
            <person name="Xu Z."/>
            <person name="Masuda Y."/>
            <person name="Itoh H."/>
            <person name="Senoo K."/>
        </authorList>
    </citation>
    <scope>NUCLEOTIDE SEQUENCE [LARGE SCALE GENOMIC DNA]</scope>
    <source>
        <strain evidence="2 3">Red96</strain>
    </source>
</reference>
<dbReference type="RefSeq" id="WP_151127999.1">
    <property type="nucleotide sequence ID" value="NZ_VZQZ01000004.1"/>
</dbReference>
<keyword evidence="1" id="KW-0732">Signal</keyword>
<protein>
    <recommendedName>
        <fullName evidence="4">Phage protein</fullName>
    </recommendedName>
</protein>
<name>A0A7J4ZR23_9BACT</name>
<keyword evidence="3" id="KW-1185">Reference proteome</keyword>
<dbReference type="EMBL" id="VZQZ01000004">
    <property type="protein sequence ID" value="KAB0665563.1"/>
    <property type="molecule type" value="Genomic_DNA"/>
</dbReference>
<evidence type="ECO:0008006" key="4">
    <source>
        <dbReference type="Google" id="ProtNLM"/>
    </source>
</evidence>
<sequence length="156" mass="15752">MPAVPIISAVMAVAGAGVSAYSAVAAGENARETADYNAKVAENAARDANERGAIAAAEQRARTRQMTARQNAVMSSGGLDASTGTPLEIQTETAGTGELDALRIVNNAQRQAAGLNAQADLDRFKGNAARTAGYFGAAGSILGGLGSAAYYGSKMK</sequence>
<evidence type="ECO:0000313" key="2">
    <source>
        <dbReference type="EMBL" id="KAB0665563.1"/>
    </source>
</evidence>
<feature type="chain" id="PRO_5029798380" description="Phage protein" evidence="1">
    <location>
        <begin position="26"/>
        <end position="156"/>
    </location>
</feature>
<evidence type="ECO:0000313" key="3">
    <source>
        <dbReference type="Proteomes" id="UP000420562"/>
    </source>
</evidence>
<organism evidence="2 3">
    <name type="scientific">Oryzomonas japonica</name>
    <dbReference type="NCBI Taxonomy" id="2603858"/>
    <lineage>
        <taxon>Bacteria</taxon>
        <taxon>Pseudomonadati</taxon>
        <taxon>Thermodesulfobacteriota</taxon>
        <taxon>Desulfuromonadia</taxon>
        <taxon>Geobacterales</taxon>
        <taxon>Geobacteraceae</taxon>
        <taxon>Oryzomonas</taxon>
    </lineage>
</organism>
<comment type="caution">
    <text evidence="2">The sequence shown here is derived from an EMBL/GenBank/DDBJ whole genome shotgun (WGS) entry which is preliminary data.</text>
</comment>